<protein>
    <submittedName>
        <fullName evidence="1">Uncharacterized protein</fullName>
    </submittedName>
</protein>
<dbReference type="EMBL" id="DF820465">
    <property type="protein sequence ID" value="GAK56621.1"/>
    <property type="molecule type" value="Genomic_DNA"/>
</dbReference>
<accession>A0A081BWB6</accession>
<reference evidence="1" key="1">
    <citation type="journal article" date="2015" name="PeerJ">
        <title>First genomic representation of candidate bacterial phylum KSB3 points to enhanced environmental sensing as a trigger of wastewater bulking.</title>
        <authorList>
            <person name="Sekiguchi Y."/>
            <person name="Ohashi A."/>
            <person name="Parks D.H."/>
            <person name="Yamauchi T."/>
            <person name="Tyson G.W."/>
            <person name="Hugenholtz P."/>
        </authorList>
    </citation>
    <scope>NUCLEOTIDE SEQUENCE [LARGE SCALE GENOMIC DNA]</scope>
</reference>
<gene>
    <name evidence="1" type="ORF">U27_03584</name>
</gene>
<sequence>MENVKTRDPIPECETLEEIAGFGDTHSTAGYDDLTHEVHVDINNVWLTEKG</sequence>
<evidence type="ECO:0000313" key="1">
    <source>
        <dbReference type="EMBL" id="GAK56621.1"/>
    </source>
</evidence>
<dbReference type="STRING" id="1499967.U27_03584"/>
<evidence type="ECO:0000313" key="2">
    <source>
        <dbReference type="Proteomes" id="UP000030661"/>
    </source>
</evidence>
<dbReference type="HOGENOM" id="CLU_3095948_0_0_0"/>
<dbReference type="AlphaFoldDB" id="A0A081BWB6"/>
<name>A0A081BWB6_VECG1</name>
<proteinExistence type="predicted"/>
<keyword evidence="2" id="KW-1185">Reference proteome</keyword>
<dbReference type="Proteomes" id="UP000030661">
    <property type="component" value="Unassembled WGS sequence"/>
</dbReference>
<organism evidence="1">
    <name type="scientific">Vecturithrix granuli</name>
    <dbReference type="NCBI Taxonomy" id="1499967"/>
    <lineage>
        <taxon>Bacteria</taxon>
        <taxon>Candidatus Moduliflexota</taxon>
        <taxon>Candidatus Vecturitrichia</taxon>
        <taxon>Candidatus Vecturitrichales</taxon>
        <taxon>Candidatus Vecturitrichaceae</taxon>
        <taxon>Candidatus Vecturithrix</taxon>
    </lineage>
</organism>